<name>A0A0B5FVQ8_9BACT</name>
<proteinExistence type="predicted"/>
<keyword evidence="2" id="KW-1185">Reference proteome</keyword>
<evidence type="ECO:0000313" key="1">
    <source>
        <dbReference type="EMBL" id="AJF08240.1"/>
    </source>
</evidence>
<dbReference type="OrthoDB" id="3191942at2"/>
<reference evidence="1 2" key="1">
    <citation type="journal article" date="2015" name="Genome Announc.">
        <title>Genomes of Geoalkalibacter ferrihydriticus Z-0531T and Geoalkalibacter subterraneus Red1T, Two Haloalkaliphilic Metal-Reducing Deltaproteobacteria.</title>
        <authorList>
            <person name="Badalamenti J.P."/>
            <person name="Krajmalnik-Brown R."/>
            <person name="Torres C.I."/>
            <person name="Bond D.R."/>
        </authorList>
    </citation>
    <scope>NUCLEOTIDE SEQUENCE [LARGE SCALE GENOMIC DNA]</scope>
    <source>
        <strain evidence="1 2">Red1</strain>
        <plasmid evidence="2">Plasmid pGSUB1</plasmid>
    </source>
</reference>
<protein>
    <submittedName>
        <fullName evidence="1">Uncharacterized protein</fullName>
    </submittedName>
</protein>
<keyword evidence="1" id="KW-0614">Plasmid</keyword>
<sequence>MQNIEKMNRVVCQKVSEEAMKALEKVAQQFGLSVEQGKGSFDDAEFGLKISFKVPAAAEEKAKKEFEQMAPLLDCDPSWFGRSFTEGGGKTMTVAGINPRAPKNCISLKDQEGKSYKCPPSYVRRYLK</sequence>
<dbReference type="EMBL" id="CP010312">
    <property type="protein sequence ID" value="AJF08240.1"/>
    <property type="molecule type" value="Genomic_DNA"/>
</dbReference>
<dbReference type="Proteomes" id="UP000035036">
    <property type="component" value="Plasmid pGSUB1"/>
</dbReference>
<dbReference type="AlphaFoldDB" id="A0A0B5FVQ8"/>
<organism evidence="1 2">
    <name type="scientific">Geoalkalibacter subterraneus</name>
    <dbReference type="NCBI Taxonomy" id="483547"/>
    <lineage>
        <taxon>Bacteria</taxon>
        <taxon>Pseudomonadati</taxon>
        <taxon>Thermodesulfobacteriota</taxon>
        <taxon>Desulfuromonadia</taxon>
        <taxon>Desulfuromonadales</taxon>
        <taxon>Geoalkalibacteraceae</taxon>
        <taxon>Geoalkalibacter</taxon>
    </lineage>
</organism>
<dbReference type="KEGG" id="gsb:GSUB_17295"/>
<geneLocation type="plasmid" evidence="1 2">
    <name>pGSUB1</name>
</geneLocation>
<dbReference type="RefSeq" id="WP_040202887.1">
    <property type="nucleotide sequence ID" value="NZ_CP010312.1"/>
</dbReference>
<evidence type="ECO:0000313" key="2">
    <source>
        <dbReference type="Proteomes" id="UP000035036"/>
    </source>
</evidence>
<accession>A0A0B5FVQ8</accession>
<dbReference type="HOGENOM" id="CLU_1956463_0_0_7"/>
<gene>
    <name evidence="1" type="ORF">GSUB_17295</name>
</gene>